<protein>
    <submittedName>
        <fullName evidence="2">CHAT domain-containing protein</fullName>
    </submittedName>
</protein>
<sequence>MSSREDHLRWWRQMVRASVTGQAATGPVIGAVPEPAVGILRRFTDAKAVNGTIESADGAFAFIAAKVAEQSGTTSLEWLHQRFFIRVLRLWHDDGSRAETLLQASRRPDFPAEMAALDEWLEHRSDGTDAAKRPELAVLLDSANALSQDEWRSLVGGSPRLSQIPVEHIQADVSVLGKHPSTLPDYLDDVVLYQNLAKDLLEAAQAADPEFDLCVRARLDVALDLVERRRFAKLRMLELGWPELMERVLMPGGVRRLRQFEAYVLGDADAEAPAEAWTRFLDDEHLKEFLRTRPHFRAINDGFLAYAAGTADRPARPQPEPEPELELEEGNRYRDAELTLKDGPDEYQETWKGTAVLRTAQGDLQWAVTIKVKELTDAANDFSRIYMGVSSSGSRTGPVMRDYSVVNPENPTVMTEKLGLALWDQTFGAKAEAADVLLDLLAKHQRVRLTVASNNNAVVDLQWECLRIPKLRVTVGLTLKLSVVRKVADPVSLSSHTIGAPLRVLQVLAEPDGLPPLPGARQELQLLRESFAEAEHQQTAILQTIPKATERALRERLRRFRPHVLHYIGHAMVDRHTGTAALILSDTNGRRFDLTAEKLAVQLQDSGVVLAVLNGCMTGVNPGTDEFAFGLCQSIVRQGVPAVVATVRDVDDTAALRFAQEFYQAFIDGHPLEECVAEARKGVFMQGWDWSAWVTFASEMADLQSIRLRLPVRG</sequence>
<keyword evidence="3" id="KW-1185">Reference proteome</keyword>
<evidence type="ECO:0000313" key="2">
    <source>
        <dbReference type="EMBL" id="MBF9132737.1"/>
    </source>
</evidence>
<dbReference type="Pfam" id="PF12770">
    <property type="entry name" value="CHAT"/>
    <property type="match status" value="1"/>
</dbReference>
<organism evidence="2 3">
    <name type="scientific">Plantactinospora alkalitolerans</name>
    <dbReference type="NCBI Taxonomy" id="2789879"/>
    <lineage>
        <taxon>Bacteria</taxon>
        <taxon>Bacillati</taxon>
        <taxon>Actinomycetota</taxon>
        <taxon>Actinomycetes</taxon>
        <taxon>Micromonosporales</taxon>
        <taxon>Micromonosporaceae</taxon>
        <taxon>Plantactinospora</taxon>
    </lineage>
</organism>
<proteinExistence type="predicted"/>
<dbReference type="RefSeq" id="WP_196204261.1">
    <property type="nucleotide sequence ID" value="NZ_JADPUN010000247.1"/>
</dbReference>
<dbReference type="Proteomes" id="UP000638560">
    <property type="component" value="Unassembled WGS sequence"/>
</dbReference>
<evidence type="ECO:0000259" key="1">
    <source>
        <dbReference type="Pfam" id="PF12770"/>
    </source>
</evidence>
<reference evidence="2 3" key="1">
    <citation type="submission" date="2020-11" db="EMBL/GenBank/DDBJ databases">
        <title>A novel isolate from a Black sea contaminated sediment with potential to produce alkanes: Plantactinospora alkalitolerans sp. nov.</title>
        <authorList>
            <person name="Carro L."/>
            <person name="Veyisoglu A."/>
            <person name="Guven K."/>
            <person name="Schumann P."/>
            <person name="Klenk H.-P."/>
            <person name="Sahin N."/>
        </authorList>
    </citation>
    <scope>NUCLEOTIDE SEQUENCE [LARGE SCALE GENOMIC DNA]</scope>
    <source>
        <strain evidence="2 3">S1510</strain>
    </source>
</reference>
<evidence type="ECO:0000313" key="3">
    <source>
        <dbReference type="Proteomes" id="UP000638560"/>
    </source>
</evidence>
<dbReference type="InterPro" id="IPR024983">
    <property type="entry name" value="CHAT_dom"/>
</dbReference>
<gene>
    <name evidence="2" type="ORF">I0C86_27830</name>
</gene>
<dbReference type="EMBL" id="JADPUN010000247">
    <property type="protein sequence ID" value="MBF9132737.1"/>
    <property type="molecule type" value="Genomic_DNA"/>
</dbReference>
<feature type="domain" description="CHAT" evidence="1">
    <location>
        <begin position="442"/>
        <end position="685"/>
    </location>
</feature>
<accession>A0ABS0H2P3</accession>
<comment type="caution">
    <text evidence="2">The sequence shown here is derived from an EMBL/GenBank/DDBJ whole genome shotgun (WGS) entry which is preliminary data.</text>
</comment>
<name>A0ABS0H2P3_9ACTN</name>